<reference evidence="1" key="1">
    <citation type="submission" date="2023-10" db="EMBL/GenBank/DDBJ databases">
        <title>Genome assembly of Pristionchus species.</title>
        <authorList>
            <person name="Yoshida K."/>
            <person name="Sommer R.J."/>
        </authorList>
    </citation>
    <scope>NUCLEOTIDE SEQUENCE</scope>
    <source>
        <strain evidence="1">RS0144</strain>
    </source>
</reference>
<evidence type="ECO:0000313" key="2">
    <source>
        <dbReference type="Proteomes" id="UP001432027"/>
    </source>
</evidence>
<comment type="caution">
    <text evidence="1">The sequence shown here is derived from an EMBL/GenBank/DDBJ whole genome shotgun (WGS) entry which is preliminary data.</text>
</comment>
<dbReference type="Proteomes" id="UP001432027">
    <property type="component" value="Unassembled WGS sequence"/>
</dbReference>
<dbReference type="EMBL" id="BTSX01000005">
    <property type="protein sequence ID" value="GMT02475.1"/>
    <property type="molecule type" value="Genomic_DNA"/>
</dbReference>
<proteinExistence type="predicted"/>
<evidence type="ECO:0000313" key="1">
    <source>
        <dbReference type="EMBL" id="GMT02475.1"/>
    </source>
</evidence>
<dbReference type="AlphaFoldDB" id="A0AAV5U8E9"/>
<gene>
    <name evidence="1" type="ORF">PENTCL1PPCAC_24649</name>
</gene>
<sequence length="83" mass="9744">RSHSLVARALHIQIINPRDREPELYEITDYHRHIVHLHSSRIRSVVGFRSIEIGIRGIFIEQDLLISQDKHALAQDTQEIKTR</sequence>
<keyword evidence="2" id="KW-1185">Reference proteome</keyword>
<accession>A0AAV5U8E9</accession>
<organism evidence="1 2">
    <name type="scientific">Pristionchus entomophagus</name>
    <dbReference type="NCBI Taxonomy" id="358040"/>
    <lineage>
        <taxon>Eukaryota</taxon>
        <taxon>Metazoa</taxon>
        <taxon>Ecdysozoa</taxon>
        <taxon>Nematoda</taxon>
        <taxon>Chromadorea</taxon>
        <taxon>Rhabditida</taxon>
        <taxon>Rhabditina</taxon>
        <taxon>Diplogasteromorpha</taxon>
        <taxon>Diplogasteroidea</taxon>
        <taxon>Neodiplogasteridae</taxon>
        <taxon>Pristionchus</taxon>
    </lineage>
</organism>
<feature type="non-terminal residue" evidence="1">
    <location>
        <position position="1"/>
    </location>
</feature>
<feature type="non-terminal residue" evidence="1">
    <location>
        <position position="83"/>
    </location>
</feature>
<name>A0AAV5U8E9_9BILA</name>
<protein>
    <submittedName>
        <fullName evidence="1">Uncharacterized protein</fullName>
    </submittedName>
</protein>